<accession>A0A4C1UJ09</accession>
<reference evidence="1 2" key="1">
    <citation type="journal article" date="2019" name="Commun. Biol.">
        <title>The bagworm genome reveals a unique fibroin gene that provides high tensile strength.</title>
        <authorList>
            <person name="Kono N."/>
            <person name="Nakamura H."/>
            <person name="Ohtoshi R."/>
            <person name="Tomita M."/>
            <person name="Numata K."/>
            <person name="Arakawa K."/>
        </authorList>
    </citation>
    <scope>NUCLEOTIDE SEQUENCE [LARGE SCALE GENOMIC DNA]</scope>
</reference>
<keyword evidence="2" id="KW-1185">Reference proteome</keyword>
<proteinExistence type="predicted"/>
<evidence type="ECO:0000313" key="2">
    <source>
        <dbReference type="Proteomes" id="UP000299102"/>
    </source>
</evidence>
<name>A0A4C1UJ09_EUMVA</name>
<sequence length="107" mass="11945">MAQTRENDGPLTLVPFDARSGLLTVESWLAPPSSFLVSQIGSRCVLKISFSFFAFKSAERPSYLPWNVAARSAEVSFQHIVDWRAFLSLIVSIEGLNKKKAISNNRK</sequence>
<comment type="caution">
    <text evidence="1">The sequence shown here is derived from an EMBL/GenBank/DDBJ whole genome shotgun (WGS) entry which is preliminary data.</text>
</comment>
<gene>
    <name evidence="1" type="ORF">EVAR_75540_1</name>
</gene>
<evidence type="ECO:0000313" key="1">
    <source>
        <dbReference type="EMBL" id="GBP26408.1"/>
    </source>
</evidence>
<dbReference type="AlphaFoldDB" id="A0A4C1UJ09"/>
<dbReference type="Proteomes" id="UP000299102">
    <property type="component" value="Unassembled WGS sequence"/>
</dbReference>
<dbReference type="EMBL" id="BGZK01000180">
    <property type="protein sequence ID" value="GBP26408.1"/>
    <property type="molecule type" value="Genomic_DNA"/>
</dbReference>
<organism evidence="1 2">
    <name type="scientific">Eumeta variegata</name>
    <name type="common">Bagworm moth</name>
    <name type="synonym">Eumeta japonica</name>
    <dbReference type="NCBI Taxonomy" id="151549"/>
    <lineage>
        <taxon>Eukaryota</taxon>
        <taxon>Metazoa</taxon>
        <taxon>Ecdysozoa</taxon>
        <taxon>Arthropoda</taxon>
        <taxon>Hexapoda</taxon>
        <taxon>Insecta</taxon>
        <taxon>Pterygota</taxon>
        <taxon>Neoptera</taxon>
        <taxon>Endopterygota</taxon>
        <taxon>Lepidoptera</taxon>
        <taxon>Glossata</taxon>
        <taxon>Ditrysia</taxon>
        <taxon>Tineoidea</taxon>
        <taxon>Psychidae</taxon>
        <taxon>Oiketicinae</taxon>
        <taxon>Eumeta</taxon>
    </lineage>
</organism>
<protein>
    <submittedName>
        <fullName evidence="1">Uncharacterized protein</fullName>
    </submittedName>
</protein>